<reference evidence="1 2" key="1">
    <citation type="submission" date="2024-02" db="EMBL/GenBank/DDBJ databases">
        <title>Haloferula sargassicola NBRC 104335.</title>
        <authorList>
            <person name="Ichikawa N."/>
            <person name="Katano-Makiyama Y."/>
            <person name="Hidaka K."/>
        </authorList>
    </citation>
    <scope>NUCLEOTIDE SEQUENCE [LARGE SCALE GENOMIC DNA]</scope>
    <source>
        <strain evidence="1 2">NBRC 104335</strain>
    </source>
</reference>
<name>A0ABP9UI20_9BACT</name>
<comment type="caution">
    <text evidence="1">The sequence shown here is derived from an EMBL/GenBank/DDBJ whole genome shotgun (WGS) entry which is preliminary data.</text>
</comment>
<accession>A0ABP9UI20</accession>
<dbReference type="Proteomes" id="UP001476282">
    <property type="component" value="Unassembled WGS sequence"/>
</dbReference>
<organism evidence="1 2">
    <name type="scientific">Haloferula sargassicola</name>
    <dbReference type="NCBI Taxonomy" id="490096"/>
    <lineage>
        <taxon>Bacteria</taxon>
        <taxon>Pseudomonadati</taxon>
        <taxon>Verrucomicrobiota</taxon>
        <taxon>Verrucomicrobiia</taxon>
        <taxon>Verrucomicrobiales</taxon>
        <taxon>Verrucomicrobiaceae</taxon>
        <taxon>Haloferula</taxon>
    </lineage>
</organism>
<proteinExistence type="predicted"/>
<dbReference type="EMBL" id="BAABRI010000002">
    <property type="protein sequence ID" value="GAA5481303.1"/>
    <property type="molecule type" value="Genomic_DNA"/>
</dbReference>
<gene>
    <name evidence="1" type="ORF">Hsar01_00510</name>
</gene>
<protein>
    <submittedName>
        <fullName evidence="1">Uncharacterized protein</fullName>
    </submittedName>
</protein>
<keyword evidence="2" id="KW-1185">Reference proteome</keyword>
<evidence type="ECO:0000313" key="2">
    <source>
        <dbReference type="Proteomes" id="UP001476282"/>
    </source>
</evidence>
<evidence type="ECO:0000313" key="1">
    <source>
        <dbReference type="EMBL" id="GAA5481303.1"/>
    </source>
</evidence>
<sequence length="52" mass="5718">MRLGFFGEVGFDEEFGGLLLFRGEGFEVSDALELLGGEGYPRAWAKIVNFSS</sequence>